<evidence type="ECO:0000256" key="1">
    <source>
        <dbReference type="ARBA" id="ARBA00009437"/>
    </source>
</evidence>
<name>A0ABQ5W7V9_9HYPH</name>
<dbReference type="SUPFAM" id="SSF46785">
    <property type="entry name" value="Winged helix' DNA-binding domain"/>
    <property type="match status" value="1"/>
</dbReference>
<accession>A0ABQ5W7V9</accession>
<evidence type="ECO:0000313" key="6">
    <source>
        <dbReference type="EMBL" id="GLQ55909.1"/>
    </source>
</evidence>
<dbReference type="InterPro" id="IPR036390">
    <property type="entry name" value="WH_DNA-bd_sf"/>
</dbReference>
<feature type="domain" description="HTH lysR-type" evidence="5">
    <location>
        <begin position="5"/>
        <end position="60"/>
    </location>
</feature>
<proteinExistence type="inferred from homology"/>
<dbReference type="InterPro" id="IPR050950">
    <property type="entry name" value="HTH-type_LysR_regulators"/>
</dbReference>
<protein>
    <submittedName>
        <fullName evidence="6">Transcriptional regulator</fullName>
    </submittedName>
</protein>
<evidence type="ECO:0000256" key="4">
    <source>
        <dbReference type="ARBA" id="ARBA00023163"/>
    </source>
</evidence>
<reference evidence="7" key="1">
    <citation type="journal article" date="2019" name="Int. J. Syst. Evol. Microbiol.">
        <title>The Global Catalogue of Microorganisms (GCM) 10K type strain sequencing project: providing services to taxonomists for standard genome sequencing and annotation.</title>
        <authorList>
            <consortium name="The Broad Institute Genomics Platform"/>
            <consortium name="The Broad Institute Genome Sequencing Center for Infectious Disease"/>
            <person name="Wu L."/>
            <person name="Ma J."/>
        </authorList>
    </citation>
    <scope>NUCLEOTIDE SEQUENCE [LARGE SCALE GENOMIC DNA]</scope>
    <source>
        <strain evidence="7">NBRC 112416</strain>
    </source>
</reference>
<evidence type="ECO:0000313" key="7">
    <source>
        <dbReference type="Proteomes" id="UP001156691"/>
    </source>
</evidence>
<dbReference type="Gene3D" id="1.10.10.10">
    <property type="entry name" value="Winged helix-like DNA-binding domain superfamily/Winged helix DNA-binding domain"/>
    <property type="match status" value="1"/>
</dbReference>
<dbReference type="PANTHER" id="PTHR30419:SF8">
    <property type="entry name" value="NITROGEN ASSIMILATION TRANSCRIPTIONAL ACTIVATOR-RELATED"/>
    <property type="match status" value="1"/>
</dbReference>
<dbReference type="SUPFAM" id="SSF53850">
    <property type="entry name" value="Periplasmic binding protein-like II"/>
    <property type="match status" value="1"/>
</dbReference>
<gene>
    <name evidence="6" type="ORF">GCM10010862_31680</name>
</gene>
<keyword evidence="4" id="KW-0804">Transcription</keyword>
<evidence type="ECO:0000256" key="2">
    <source>
        <dbReference type="ARBA" id="ARBA00023015"/>
    </source>
</evidence>
<dbReference type="Pfam" id="PF00126">
    <property type="entry name" value="HTH_1"/>
    <property type="match status" value="1"/>
</dbReference>
<dbReference type="RefSeq" id="WP_379994915.1">
    <property type="nucleotide sequence ID" value="NZ_JBHLYO010000013.1"/>
</dbReference>
<dbReference type="Pfam" id="PF03466">
    <property type="entry name" value="LysR_substrate"/>
    <property type="match status" value="1"/>
</dbReference>
<dbReference type="Proteomes" id="UP001156691">
    <property type="component" value="Unassembled WGS sequence"/>
</dbReference>
<evidence type="ECO:0000259" key="5">
    <source>
        <dbReference type="PROSITE" id="PS50931"/>
    </source>
</evidence>
<keyword evidence="2" id="KW-0805">Transcription regulation</keyword>
<comment type="similarity">
    <text evidence="1">Belongs to the LysR transcriptional regulatory family.</text>
</comment>
<comment type="caution">
    <text evidence="6">The sequence shown here is derived from an EMBL/GenBank/DDBJ whole genome shotgun (WGS) entry which is preliminary data.</text>
</comment>
<dbReference type="InterPro" id="IPR000847">
    <property type="entry name" value="LysR_HTH_N"/>
</dbReference>
<organism evidence="6 7">
    <name type="scientific">Devosia nitrariae</name>
    <dbReference type="NCBI Taxonomy" id="2071872"/>
    <lineage>
        <taxon>Bacteria</taxon>
        <taxon>Pseudomonadati</taxon>
        <taxon>Pseudomonadota</taxon>
        <taxon>Alphaproteobacteria</taxon>
        <taxon>Hyphomicrobiales</taxon>
        <taxon>Devosiaceae</taxon>
        <taxon>Devosia</taxon>
    </lineage>
</organism>
<dbReference type="InterPro" id="IPR036388">
    <property type="entry name" value="WH-like_DNA-bd_sf"/>
</dbReference>
<dbReference type="InterPro" id="IPR005119">
    <property type="entry name" value="LysR_subst-bd"/>
</dbReference>
<dbReference type="EMBL" id="BSNS01000014">
    <property type="protein sequence ID" value="GLQ55909.1"/>
    <property type="molecule type" value="Genomic_DNA"/>
</dbReference>
<keyword evidence="3" id="KW-0238">DNA-binding</keyword>
<dbReference type="PANTHER" id="PTHR30419">
    <property type="entry name" value="HTH-TYPE TRANSCRIPTIONAL REGULATOR YBHD"/>
    <property type="match status" value="1"/>
</dbReference>
<dbReference type="PROSITE" id="PS50931">
    <property type="entry name" value="HTH_LYSR"/>
    <property type="match status" value="1"/>
</dbReference>
<evidence type="ECO:0000256" key="3">
    <source>
        <dbReference type="ARBA" id="ARBA00023125"/>
    </source>
</evidence>
<dbReference type="CDD" id="cd05466">
    <property type="entry name" value="PBP2_LTTR_substrate"/>
    <property type="match status" value="1"/>
</dbReference>
<keyword evidence="7" id="KW-1185">Reference proteome</keyword>
<dbReference type="Gene3D" id="3.40.190.10">
    <property type="entry name" value="Periplasmic binding protein-like II"/>
    <property type="match status" value="2"/>
</dbReference>
<sequence>MLDRMNLLFRFRTIAEAGSIRAAAESLNITQPALSRSLNLLEAHYRQPLMERHARGVRPTAFGHKLLSTVSRMSREWELAELDLAAEDISVEGVLRINGGPLWTSSVLPVVATRLQERFPNLTLEIGYHTGELLLDDLMQGRVDVALGGFPRLGRLASQLVAHQFTSVRDRIVARADHPIHQCKPDDYAAILAYPWIVFSADPIYGAQTQHAVVERTGMSPNIRIRSTSLLAIIRLLQEGDYLCMLPAAAVTELHGPQLRPAPVEVGRVVAASGALYLKSIAHYEPLRVLIDLCTAYFEEQQKEEAA</sequence>
<dbReference type="PRINTS" id="PR00039">
    <property type="entry name" value="HTHLYSR"/>
</dbReference>